<keyword evidence="1" id="KW-0732">Signal</keyword>
<dbReference type="AlphaFoldDB" id="A0A9D9IM05"/>
<reference evidence="2" key="1">
    <citation type="submission" date="2020-10" db="EMBL/GenBank/DDBJ databases">
        <authorList>
            <person name="Gilroy R."/>
        </authorList>
    </citation>
    <scope>NUCLEOTIDE SEQUENCE</scope>
    <source>
        <strain evidence="2">B1-13419</strain>
    </source>
</reference>
<name>A0A9D9IM05_9BACT</name>
<evidence type="ECO:0008006" key="4">
    <source>
        <dbReference type="Google" id="ProtNLM"/>
    </source>
</evidence>
<dbReference type="Proteomes" id="UP000823757">
    <property type="component" value="Unassembled WGS sequence"/>
</dbReference>
<organism evidence="2 3">
    <name type="scientific">Candidatus Cryptobacteroides faecigallinarum</name>
    <dbReference type="NCBI Taxonomy" id="2840763"/>
    <lineage>
        <taxon>Bacteria</taxon>
        <taxon>Pseudomonadati</taxon>
        <taxon>Bacteroidota</taxon>
        <taxon>Bacteroidia</taxon>
        <taxon>Bacteroidales</taxon>
        <taxon>Candidatus Cryptobacteroides</taxon>
    </lineage>
</organism>
<evidence type="ECO:0000313" key="2">
    <source>
        <dbReference type="EMBL" id="MBO8474765.1"/>
    </source>
</evidence>
<comment type="caution">
    <text evidence="2">The sequence shown here is derived from an EMBL/GenBank/DDBJ whole genome shotgun (WGS) entry which is preliminary data.</text>
</comment>
<accession>A0A9D9IM05</accession>
<sequence length="286" mass="32253">MKRLGTVLALILLSLATMTSCRLVNSILHDEEVVAKAGGSMLYKSEVTRLIPDGVSKEDSLRLAMQYINSWASDMVFLDIAEKQLSKAEKDVSKELEAYRRSLLKFRYEQLYVNERLDTTVTEDEIEKYYAAHSADFILQRPIVKACYMNMLPESPNFEMMKDLMSSPDEDSLWEAGQVAASSSDTFTYYSGKWVDATILAEDMGVDYRTLLPLKPDTFIETAGLNGKRNVAFVIEVIDSGSVPPVEYCSGRIEDIILSARKHQLTESLEQELLKDARGKGKIIIY</sequence>
<reference evidence="2" key="2">
    <citation type="journal article" date="2021" name="PeerJ">
        <title>Extensive microbial diversity within the chicken gut microbiome revealed by metagenomics and culture.</title>
        <authorList>
            <person name="Gilroy R."/>
            <person name="Ravi A."/>
            <person name="Getino M."/>
            <person name="Pursley I."/>
            <person name="Horton D.L."/>
            <person name="Alikhan N.F."/>
            <person name="Baker D."/>
            <person name="Gharbi K."/>
            <person name="Hall N."/>
            <person name="Watson M."/>
            <person name="Adriaenssens E.M."/>
            <person name="Foster-Nyarko E."/>
            <person name="Jarju S."/>
            <person name="Secka A."/>
            <person name="Antonio M."/>
            <person name="Oren A."/>
            <person name="Chaudhuri R.R."/>
            <person name="La Ragione R."/>
            <person name="Hildebrand F."/>
            <person name="Pallen M.J."/>
        </authorList>
    </citation>
    <scope>NUCLEOTIDE SEQUENCE</scope>
    <source>
        <strain evidence="2">B1-13419</strain>
    </source>
</reference>
<evidence type="ECO:0000256" key="1">
    <source>
        <dbReference type="SAM" id="SignalP"/>
    </source>
</evidence>
<evidence type="ECO:0000313" key="3">
    <source>
        <dbReference type="Proteomes" id="UP000823757"/>
    </source>
</evidence>
<dbReference type="PROSITE" id="PS51257">
    <property type="entry name" value="PROKAR_LIPOPROTEIN"/>
    <property type="match status" value="1"/>
</dbReference>
<dbReference type="EMBL" id="JADIMD010000087">
    <property type="protein sequence ID" value="MBO8474765.1"/>
    <property type="molecule type" value="Genomic_DNA"/>
</dbReference>
<gene>
    <name evidence="2" type="ORF">IAB91_05695</name>
</gene>
<proteinExistence type="predicted"/>
<feature type="chain" id="PRO_5039352117" description="PpiC domain-containing protein" evidence="1">
    <location>
        <begin position="20"/>
        <end position="286"/>
    </location>
</feature>
<feature type="signal peptide" evidence="1">
    <location>
        <begin position="1"/>
        <end position="19"/>
    </location>
</feature>
<protein>
    <recommendedName>
        <fullName evidence="4">PpiC domain-containing protein</fullName>
    </recommendedName>
</protein>